<keyword evidence="2" id="KW-0732">Signal</keyword>
<dbReference type="Proteomes" id="UP000708576">
    <property type="component" value="Unassembled WGS sequence"/>
</dbReference>
<dbReference type="InterPro" id="IPR011659">
    <property type="entry name" value="WD40"/>
</dbReference>
<dbReference type="InterPro" id="IPR011042">
    <property type="entry name" value="6-blade_b-propeller_TolB-like"/>
</dbReference>
<name>A0ABS5JSR6_9BACT</name>
<dbReference type="Gene3D" id="2.120.10.30">
    <property type="entry name" value="TolB, C-terminal domain"/>
    <property type="match status" value="1"/>
</dbReference>
<dbReference type="InterPro" id="IPR011990">
    <property type="entry name" value="TPR-like_helical_dom_sf"/>
</dbReference>
<dbReference type="InterPro" id="IPR019734">
    <property type="entry name" value="TPR_rpt"/>
</dbReference>
<proteinExistence type="predicted"/>
<protein>
    <submittedName>
        <fullName evidence="3">PD40 domain-containing protein</fullName>
    </submittedName>
</protein>
<dbReference type="Pfam" id="PF07676">
    <property type="entry name" value="PD40"/>
    <property type="match status" value="2"/>
</dbReference>
<evidence type="ECO:0000313" key="3">
    <source>
        <dbReference type="EMBL" id="MBS2097918.1"/>
    </source>
</evidence>
<dbReference type="EMBL" id="JAGUCO010000003">
    <property type="protein sequence ID" value="MBS2097918.1"/>
    <property type="molecule type" value="Genomic_DNA"/>
</dbReference>
<evidence type="ECO:0000313" key="4">
    <source>
        <dbReference type="Proteomes" id="UP000708576"/>
    </source>
</evidence>
<keyword evidence="4" id="KW-1185">Reference proteome</keyword>
<dbReference type="SUPFAM" id="SSF82171">
    <property type="entry name" value="DPP6 N-terminal domain-like"/>
    <property type="match status" value="1"/>
</dbReference>
<comment type="caution">
    <text evidence="3">The sequence shown here is derived from an EMBL/GenBank/DDBJ whole genome shotgun (WGS) entry which is preliminary data.</text>
</comment>
<evidence type="ECO:0000256" key="2">
    <source>
        <dbReference type="SAM" id="SignalP"/>
    </source>
</evidence>
<feature type="signal peptide" evidence="2">
    <location>
        <begin position="1"/>
        <end position="21"/>
    </location>
</feature>
<dbReference type="PROSITE" id="PS50005">
    <property type="entry name" value="TPR"/>
    <property type="match status" value="1"/>
</dbReference>
<sequence length="636" mass="72267">MIQRFLLVTITIVLSASFLSAQTRDNKKFKDAVYLMDNEAYEEAKDLFAELLNEDENDVEVLYNLGYCEMSLGAHEKSIAHFEKLYSVLPPEELTGSVGIDVQSFIGMNYQLMLKPEKAIDLYVKVLEDVDPSNEIVVNNLRRQIEHCENAIELMAKPVKLEVTNLGPEVNSKYDDHSPLISADESLLFLTSRRASSYSDLLPDGQYAERIYFSDKEEDGKWDKAKSLKELFRKKGHEAGVCLSIDGTELYIFRNDIGGSNLYHSTFDGEDWTEPVKLPEPINSRYNETHASISPDNSTLYFTSNREGGVGGLDIYRVRRLPNGEWAKPENMSVLNTPYDEETPMIHPDGKTLYFSSEGHNSMGKFDIFYSQLQEDGEWSAPQNIGYPINTPDDDFFFVPTATQNIAYYASSKYEGSLGGSDIYLVEYEEPEINRLAVFKGTIQTGDGPLENVRIYVSDAETNAEVGAYKPHPGTGKYVLILEAEKKYKILYAGEGYEEEQALVDVEREMAYKKSTQTMTLNDTQMKYIVPVATESEMAAVQMDESDGIPYYTIQFVSLKEPLKSYDKFVENGLDTELIKVYECKDGWFRYAYGAFKGYKATLKAKSTTFGNIKIWDDAFVREIKQYDNLVKEKTE</sequence>
<dbReference type="RefSeq" id="WP_212215024.1">
    <property type="nucleotide sequence ID" value="NZ_JAGUCO010000003.1"/>
</dbReference>
<dbReference type="Gene3D" id="1.25.40.10">
    <property type="entry name" value="Tetratricopeptide repeat domain"/>
    <property type="match status" value="1"/>
</dbReference>
<evidence type="ECO:0000256" key="1">
    <source>
        <dbReference type="PROSITE-ProRule" id="PRU00339"/>
    </source>
</evidence>
<accession>A0ABS5JSR6</accession>
<feature type="chain" id="PRO_5047172850" evidence="2">
    <location>
        <begin position="22"/>
        <end position="636"/>
    </location>
</feature>
<reference evidence="3 4" key="1">
    <citation type="journal article" date="2015" name="Int. J. Syst. Evol. Microbiol.">
        <title>Carboxylicivirga linearis sp. nov., isolated from a sea cucumber culture pond.</title>
        <authorList>
            <person name="Wang F.Q."/>
            <person name="Zhou Y.X."/>
            <person name="Lin X.Z."/>
            <person name="Chen G.J."/>
            <person name="Du Z.J."/>
        </authorList>
    </citation>
    <scope>NUCLEOTIDE SEQUENCE [LARGE SCALE GENOMIC DNA]</scope>
    <source>
        <strain evidence="3 4">FB218</strain>
    </source>
</reference>
<organism evidence="3 4">
    <name type="scientific">Carboxylicivirga linearis</name>
    <dbReference type="NCBI Taxonomy" id="1628157"/>
    <lineage>
        <taxon>Bacteria</taxon>
        <taxon>Pseudomonadati</taxon>
        <taxon>Bacteroidota</taxon>
        <taxon>Bacteroidia</taxon>
        <taxon>Marinilabiliales</taxon>
        <taxon>Marinilabiliaceae</taxon>
        <taxon>Carboxylicivirga</taxon>
    </lineage>
</organism>
<feature type="repeat" description="TPR" evidence="1">
    <location>
        <begin position="59"/>
        <end position="92"/>
    </location>
</feature>
<keyword evidence="1" id="KW-0802">TPR repeat</keyword>
<dbReference type="SUPFAM" id="SSF48452">
    <property type="entry name" value="TPR-like"/>
    <property type="match status" value="1"/>
</dbReference>
<gene>
    <name evidence="3" type="ORF">KEM10_06465</name>
</gene>